<evidence type="ECO:0000256" key="1">
    <source>
        <dbReference type="SAM" id="SignalP"/>
    </source>
</evidence>
<dbReference type="STRING" id="1754191.A0A1Y1V156"/>
<feature type="signal peptide" evidence="1">
    <location>
        <begin position="1"/>
        <end position="25"/>
    </location>
</feature>
<organism evidence="2 3">
    <name type="scientific">Piromyces finnis</name>
    <dbReference type="NCBI Taxonomy" id="1754191"/>
    <lineage>
        <taxon>Eukaryota</taxon>
        <taxon>Fungi</taxon>
        <taxon>Fungi incertae sedis</taxon>
        <taxon>Chytridiomycota</taxon>
        <taxon>Chytridiomycota incertae sedis</taxon>
        <taxon>Neocallimastigomycetes</taxon>
        <taxon>Neocallimastigales</taxon>
        <taxon>Neocallimastigaceae</taxon>
        <taxon>Piromyces</taxon>
    </lineage>
</organism>
<evidence type="ECO:0000313" key="2">
    <source>
        <dbReference type="EMBL" id="ORX44895.1"/>
    </source>
</evidence>
<feature type="chain" id="PRO_5012123966" evidence="1">
    <location>
        <begin position="26"/>
        <end position="1671"/>
    </location>
</feature>
<name>A0A1Y1V156_9FUNG</name>
<protein>
    <submittedName>
        <fullName evidence="2">Scaffoldin</fullName>
    </submittedName>
</protein>
<reference evidence="2 3" key="2">
    <citation type="submission" date="2016-08" db="EMBL/GenBank/DDBJ databases">
        <title>Pervasive Adenine N6-methylation of Active Genes in Fungi.</title>
        <authorList>
            <consortium name="DOE Joint Genome Institute"/>
            <person name="Mondo S.J."/>
            <person name="Dannebaum R.O."/>
            <person name="Kuo R.C."/>
            <person name="Labutti K."/>
            <person name="Haridas S."/>
            <person name="Kuo A."/>
            <person name="Salamov A."/>
            <person name="Ahrendt S.R."/>
            <person name="Lipzen A."/>
            <person name="Sullivan W."/>
            <person name="Andreopoulos W.B."/>
            <person name="Clum A."/>
            <person name="Lindquist E."/>
            <person name="Daum C."/>
            <person name="Ramamoorthy G.K."/>
            <person name="Gryganskyi A."/>
            <person name="Culley D."/>
            <person name="Magnuson J.K."/>
            <person name="James T.Y."/>
            <person name="O'Malley M.A."/>
            <person name="Stajich J.E."/>
            <person name="Spatafora J.W."/>
            <person name="Visel A."/>
            <person name="Grigoriev I.V."/>
        </authorList>
    </citation>
    <scope>NUCLEOTIDE SEQUENCE [LARGE SCALE GENOMIC DNA]</scope>
    <source>
        <strain evidence="3">finn</strain>
    </source>
</reference>
<gene>
    <name evidence="2" type="ORF">BCR36DRAFT_359174</name>
</gene>
<accession>A0A1Y1V156</accession>
<dbReference type="OrthoDB" id="2143232at2759"/>
<comment type="caution">
    <text evidence="2">The sequence shown here is derived from an EMBL/GenBank/DDBJ whole genome shotgun (WGS) entry which is preliminary data.</text>
</comment>
<sequence length="1671" mass="185840">MQQKKIIWNFILIFTLYILKVKSDASPLLECTTCVNGGCNNKKFCFNGSTINAVNSAGNTGSVLFSGRTPGNYFFKNGEIVTSTIEGIDDGYSCDASSGCSKITVESSIEKTYINSKATSLLCAYILATGGESTAFECKNGTANKSYFDNTSNKVFSCSSSRCSLISAIAGYYVDSGEYSTEGKTIINCNENPCKIEKPDGNVIVEFYLNSGSDKSSNPIIYYNKEGGYKTITGDTTVAYLDYGTKDDSVEDAVIYNNVIICSSTTKCSSVAYKSGIFLSPANSANVNDSTNISQLIECNSSGCAELDDTEIMEYIGSNSENSFYIDEISKNLISCMVDNIDNNSKVLKCRISNKEISNKYYLDYSTFSLSENCDTESHIMTIEAAEKTSFCGINIISCDSLSKCKSSNISEDSNFIDGDTGNNLIVCTTFGSDFFCTVLGVETLGLSNYYINSGNSGIYPLLYCNGNKKCVEKKANTNGYYITDTSEKIKESPLEIDNSGYLIHCNSETKCEKLLDVANDGYYVNVGSVDTTKPLIYYNSESSEFEEKETVANTYYLDSSSLASGTYSNLIYCSSTKNCTSIIPNDGYYINAPGEDELSLIIVCDKTGCRTGEKTEEPIQNCIVDNSMTLYVGKYCIGRESNDIETKDLNFVINDFVIDNEPIDSSNKNITFVSNGTKYHFVTVLANNFPGISTTVTTLFQVKSNSISRVVDDAVYIINSRNEKVESISGSVSIGNSYSIYTCSSTTKLCIQETSCPSGTYFFDEDNGKGYLCSEKSIMPITDEGYYVDGGYVVNKSLTPAVLKCNESGNCQRFIPTNTYFINAGIDNDKKALIHCSNDQCMTEEAAIGYYRAEFGESGIIVCTSNTNCKISSLQYNYYINSGADNSVKPIIACNKNIYCNTKKAVSGYYLVQENSNLLINCKSGISCEAEDASVGYYYNSANNDNNSSVETVIKCVTSSFLNSVVCTTEKKNVGFYVSGAENNILINCIGGKCKSIVVDNGIFRSAATIKTTVKNSSRDKYEEEEEDMNLIEHAGRSDEEIIELDRQSNVMLRMTEKKLYSRANSGDDENISTLISCNGGVCKELTAEELMSIPICSYNNELCYLDNSNYITSSNKNNLVSSVNAGEFCTDKSRSTIYFALDTIVEYKDVISGVLSSSSTSSKNCIKASSQYASNLFTIGNNIYQVNDGFIKEVYDSGYYFINVKKNILVYGNEIKEYNDNNVRLYKCYDMSCRVMEKPSSNTFYTDVTKRIIKYTVEDNKYSFVNKKENTCTFENNTCTPKYDIGENDFCMTAEGNIVVAGEKIKSRETGRCYMSNSISENVLAFSYNSVLYLLNSNAANQVVTSGYYFAENNKYNSAEYKTFNTTSSGITLYGCINQNCKIYQPQPDIYYFDMLTNYLIQKKNDEWISPIKVGHLLVSINPEEVYIYSYTMSDSKELLLTKTNKNGYYYTIDRKMYNCDTSMKACKEIDDTAYILTNSNELYYCLVDSEGEETECTKKICTTGQIYYIKNDYYKCTTGSFFELIRSRNCDYDETVVINFPVIYADSFPISVYNSISNIAKNNHYVPTQKTSRQSIESYQGVFTNCTYDVYDEDTTYDQICMQNYVKLNRDKEPDICSVKHLGYTYCSVEDGDNKDKCSPSGVNTQKSLSILKLLTLILSTIIIFVVY</sequence>
<reference evidence="2 3" key="1">
    <citation type="submission" date="2016-08" db="EMBL/GenBank/DDBJ databases">
        <title>Genomes of anaerobic fungi encode conserved fungal cellulosomes for biomass hydrolysis.</title>
        <authorList>
            <consortium name="DOE Joint Genome Institute"/>
            <person name="Haitjema C.H."/>
            <person name="Gilmore S.P."/>
            <person name="Henske J.K."/>
            <person name="Solomon K.V."/>
            <person name="De Groot R."/>
            <person name="Kuo A."/>
            <person name="Mondo S.J."/>
            <person name="Salamov A.A."/>
            <person name="Labutti K."/>
            <person name="Zhao Z."/>
            <person name="Chiniquy J."/>
            <person name="Barry K."/>
            <person name="Brewer H.M."/>
            <person name="Purvine S.O."/>
            <person name="Wright A.T."/>
            <person name="Boxma B."/>
            <person name="Van Alen T."/>
            <person name="Hackstein J.H."/>
            <person name="Baker S.E."/>
            <person name="Grigoriev I.V."/>
            <person name="O'Malley M.A."/>
        </authorList>
    </citation>
    <scope>NUCLEOTIDE SEQUENCE [LARGE SCALE GENOMIC DNA]</scope>
    <source>
        <strain evidence="3">finn</strain>
    </source>
</reference>
<dbReference type="Proteomes" id="UP000193719">
    <property type="component" value="Unassembled WGS sequence"/>
</dbReference>
<evidence type="ECO:0000313" key="3">
    <source>
        <dbReference type="Proteomes" id="UP000193719"/>
    </source>
</evidence>
<proteinExistence type="predicted"/>
<dbReference type="EMBL" id="MCFH01000043">
    <property type="protein sequence ID" value="ORX44895.1"/>
    <property type="molecule type" value="Genomic_DNA"/>
</dbReference>
<keyword evidence="1" id="KW-0732">Signal</keyword>
<keyword evidence="3" id="KW-1185">Reference proteome</keyword>